<sequence length="92" mass="10453">MKQRSEDQWHNPEGKHYSGKHSSSTAKWYQFKILTFNIDVAVCCEKSFRSKLIGMGPDLCVSMNLPNVDEDASLFWDVVAGCEAIFCRCMGQ</sequence>
<organism evidence="2 3">
    <name type="scientific">Malus baccata</name>
    <name type="common">Siberian crab apple</name>
    <name type="synonym">Pyrus baccata</name>
    <dbReference type="NCBI Taxonomy" id="106549"/>
    <lineage>
        <taxon>Eukaryota</taxon>
        <taxon>Viridiplantae</taxon>
        <taxon>Streptophyta</taxon>
        <taxon>Embryophyta</taxon>
        <taxon>Tracheophyta</taxon>
        <taxon>Spermatophyta</taxon>
        <taxon>Magnoliopsida</taxon>
        <taxon>eudicotyledons</taxon>
        <taxon>Gunneridae</taxon>
        <taxon>Pentapetalae</taxon>
        <taxon>rosids</taxon>
        <taxon>fabids</taxon>
        <taxon>Rosales</taxon>
        <taxon>Rosaceae</taxon>
        <taxon>Amygdaloideae</taxon>
        <taxon>Maleae</taxon>
        <taxon>Malus</taxon>
    </lineage>
</organism>
<name>A0A540NKT7_MALBA</name>
<proteinExistence type="predicted"/>
<dbReference type="Proteomes" id="UP000315295">
    <property type="component" value="Unassembled WGS sequence"/>
</dbReference>
<dbReference type="AlphaFoldDB" id="A0A540NKT7"/>
<keyword evidence="3" id="KW-1185">Reference proteome</keyword>
<comment type="caution">
    <text evidence="2">The sequence shown here is derived from an EMBL/GenBank/DDBJ whole genome shotgun (WGS) entry which is preliminary data.</text>
</comment>
<feature type="region of interest" description="Disordered" evidence="1">
    <location>
        <begin position="1"/>
        <end position="23"/>
    </location>
</feature>
<reference evidence="2 3" key="1">
    <citation type="journal article" date="2019" name="G3 (Bethesda)">
        <title>Sequencing of a Wild Apple (Malus baccata) Genome Unravels the Differences Between Cultivated and Wild Apple Species Regarding Disease Resistance and Cold Tolerance.</title>
        <authorList>
            <person name="Chen X."/>
        </authorList>
    </citation>
    <scope>NUCLEOTIDE SEQUENCE [LARGE SCALE GENOMIC DNA]</scope>
    <source>
        <strain evidence="3">cv. Shandingzi</strain>
        <tissue evidence="2">Leaves</tissue>
    </source>
</reference>
<gene>
    <name evidence="2" type="ORF">C1H46_002672</name>
</gene>
<evidence type="ECO:0000313" key="3">
    <source>
        <dbReference type="Proteomes" id="UP000315295"/>
    </source>
</evidence>
<accession>A0A540NKT7</accession>
<evidence type="ECO:0000256" key="1">
    <source>
        <dbReference type="SAM" id="MobiDB-lite"/>
    </source>
</evidence>
<evidence type="ECO:0000313" key="2">
    <source>
        <dbReference type="EMBL" id="TQE11636.1"/>
    </source>
</evidence>
<protein>
    <submittedName>
        <fullName evidence="2">Uncharacterized protein</fullName>
    </submittedName>
</protein>
<dbReference type="EMBL" id="VIEB01000027">
    <property type="protein sequence ID" value="TQE11636.1"/>
    <property type="molecule type" value="Genomic_DNA"/>
</dbReference>
<feature type="compositionally biased region" description="Basic and acidic residues" evidence="1">
    <location>
        <begin position="1"/>
        <end position="16"/>
    </location>
</feature>